<reference evidence="1 2" key="1">
    <citation type="submission" date="2017-05" db="EMBL/GenBank/DDBJ databases">
        <title>The Genome Sequence of Tsuchiyaea wingfieldii DSM 27421.</title>
        <authorList>
            <person name="Cuomo C."/>
            <person name="Passer A."/>
            <person name="Billmyre B."/>
            <person name="Heitman J."/>
        </authorList>
    </citation>
    <scope>NUCLEOTIDE SEQUENCE [LARGE SCALE GENOMIC DNA]</scope>
    <source>
        <strain evidence="1 2">DSM 27421</strain>
    </source>
</reference>
<dbReference type="EMBL" id="NIDF01000019">
    <property type="protein sequence ID" value="TYJ56803.1"/>
    <property type="molecule type" value="Genomic_DNA"/>
</dbReference>
<accession>A0A5D3B3T2</accession>
<sequence>MGQGKKFIISSILPKRPDPPQTRSRTKPSSPFKKTLWELQHIILDDLLFHEATRKYMTLSRAHLARAAPVLYRTVGLGEGLMQRLERKNKSEMLRMCLKSTKVIRVDDVECLERLRNLALKDKKRPGAWASPTSFRRRKVTNTKKHVAPEPIFPNVTTLEFPVSALNTYAARALDPSCEVEEDGTPTKPYFASMRRECPSFTLPLGSGPGTDISIRDALGPLCTHVIVRWDEKPAHAFFTVSYHDLSRLIGRGVEILSSVRAFYPPGGAPEQAGSRTGISFKDPSNCLESCDTCRLEQTEGEEVKVHVHRKVKHREEGMSQRSMDNEVKTSIDRWIRWILYHEPGDGHVREYHVEDAEQVRARLFKRDDRYAGLAKDGKLRFVEMDLEVYGRSAASFL</sequence>
<organism evidence="1 2">
    <name type="scientific">Cryptococcus floricola</name>
    <dbReference type="NCBI Taxonomy" id="2591691"/>
    <lineage>
        <taxon>Eukaryota</taxon>
        <taxon>Fungi</taxon>
        <taxon>Dikarya</taxon>
        <taxon>Basidiomycota</taxon>
        <taxon>Agaricomycotina</taxon>
        <taxon>Tremellomycetes</taxon>
        <taxon>Tremellales</taxon>
        <taxon>Cryptococcaceae</taxon>
        <taxon>Cryptococcus</taxon>
    </lineage>
</organism>
<dbReference type="Proteomes" id="UP000322245">
    <property type="component" value="Unassembled WGS sequence"/>
</dbReference>
<keyword evidence="2" id="KW-1185">Reference proteome</keyword>
<evidence type="ECO:0000313" key="2">
    <source>
        <dbReference type="Proteomes" id="UP000322245"/>
    </source>
</evidence>
<evidence type="ECO:0000313" key="1">
    <source>
        <dbReference type="EMBL" id="TYJ56803.1"/>
    </source>
</evidence>
<gene>
    <name evidence="1" type="ORF">B9479_002413</name>
</gene>
<proteinExistence type="predicted"/>
<comment type="caution">
    <text evidence="1">The sequence shown here is derived from an EMBL/GenBank/DDBJ whole genome shotgun (WGS) entry which is preliminary data.</text>
</comment>
<protein>
    <submittedName>
        <fullName evidence="1">Uncharacterized protein</fullName>
    </submittedName>
</protein>
<dbReference type="AlphaFoldDB" id="A0A5D3B3T2"/>
<name>A0A5D3B3T2_9TREE</name>